<feature type="transmembrane region" description="Helical" evidence="1">
    <location>
        <begin position="20"/>
        <end position="39"/>
    </location>
</feature>
<feature type="transmembrane region" description="Helical" evidence="1">
    <location>
        <begin position="167"/>
        <end position="187"/>
    </location>
</feature>
<keyword evidence="1" id="KW-0472">Membrane</keyword>
<sequence length="220" mass="23219">MLPFDGPTWLAILEQYNQAIWPLHGVAALCVLAAIALAFSGARFAGHAIGVLLGVLWIWIGLIFFGGSVAPFHFAAEELAGVFVAQGLMMVLALTVMGRGGIFGWPGGRTGVLAVVLVVYAVAAHPLLGHLLTDTPWSQLSYVGVAPAPTMLLTLALLLLALPRPPLIVAIIPFLWALVTGYMAAGLGLALEYIPATLGVAAFAVMVVRRFQRSEPWLDG</sequence>
<keyword evidence="1" id="KW-1133">Transmembrane helix</keyword>
<organism evidence="2 3">
    <name type="scientific">Thioalkalivibrio halophilus</name>
    <dbReference type="NCBI Taxonomy" id="252474"/>
    <lineage>
        <taxon>Bacteria</taxon>
        <taxon>Pseudomonadati</taxon>
        <taxon>Pseudomonadota</taxon>
        <taxon>Gammaproteobacteria</taxon>
        <taxon>Chromatiales</taxon>
        <taxon>Ectothiorhodospiraceae</taxon>
        <taxon>Thioalkalivibrio</taxon>
    </lineage>
</organism>
<evidence type="ECO:0000313" key="3">
    <source>
        <dbReference type="Proteomes" id="UP000189177"/>
    </source>
</evidence>
<feature type="transmembrane region" description="Helical" evidence="1">
    <location>
        <begin position="110"/>
        <end position="128"/>
    </location>
</feature>
<accession>A0A1V3A2B7</accession>
<evidence type="ECO:0000313" key="2">
    <source>
        <dbReference type="EMBL" id="OOC11462.1"/>
    </source>
</evidence>
<dbReference type="AlphaFoldDB" id="A0A1V3A2B7"/>
<dbReference type="InterPro" id="IPR045708">
    <property type="entry name" value="DUF6064"/>
</dbReference>
<comment type="caution">
    <text evidence="2">The sequence shown here is derived from an EMBL/GenBank/DDBJ whole genome shotgun (WGS) entry which is preliminary data.</text>
</comment>
<protein>
    <recommendedName>
        <fullName evidence="4">MFS transporter permease</fullName>
    </recommendedName>
</protein>
<reference evidence="2 3" key="1">
    <citation type="submission" date="2017-02" db="EMBL/GenBank/DDBJ databases">
        <title>Genomic diversity within the haloalkaliphilic genus Thioalkalivibrio.</title>
        <authorList>
            <person name="Ahn A.-C."/>
            <person name="Meier-Kolthoff J."/>
            <person name="Overmars L."/>
            <person name="Richter M."/>
            <person name="Woyke T."/>
            <person name="Sorokin D.Y."/>
            <person name="Muyzer G."/>
        </authorList>
    </citation>
    <scope>NUCLEOTIDE SEQUENCE [LARGE SCALE GENOMIC DNA]</scope>
    <source>
        <strain evidence="2 3">HL17</strain>
    </source>
</reference>
<dbReference type="Pfam" id="PF19540">
    <property type="entry name" value="DUF6064"/>
    <property type="match status" value="1"/>
</dbReference>
<dbReference type="OrthoDB" id="581693at2"/>
<feature type="transmembrane region" description="Helical" evidence="1">
    <location>
        <begin position="140"/>
        <end position="160"/>
    </location>
</feature>
<gene>
    <name evidence="2" type="ORF">B1A74_00395</name>
</gene>
<keyword evidence="3" id="KW-1185">Reference proteome</keyword>
<evidence type="ECO:0008006" key="4">
    <source>
        <dbReference type="Google" id="ProtNLM"/>
    </source>
</evidence>
<dbReference type="Proteomes" id="UP000189177">
    <property type="component" value="Unassembled WGS sequence"/>
</dbReference>
<proteinExistence type="predicted"/>
<dbReference type="STRING" id="252474.B1A74_00395"/>
<feature type="transmembrane region" description="Helical" evidence="1">
    <location>
        <begin position="51"/>
        <end position="73"/>
    </location>
</feature>
<feature type="transmembrane region" description="Helical" evidence="1">
    <location>
        <begin position="193"/>
        <end position="211"/>
    </location>
</feature>
<feature type="transmembrane region" description="Helical" evidence="1">
    <location>
        <begin position="79"/>
        <end position="98"/>
    </location>
</feature>
<name>A0A1V3A2B7_9GAMM</name>
<keyword evidence="1" id="KW-0812">Transmembrane</keyword>
<dbReference type="RefSeq" id="WP_077243444.1">
    <property type="nucleotide sequence ID" value="NZ_MUZR01000002.1"/>
</dbReference>
<dbReference type="EMBL" id="MUZR01000002">
    <property type="protein sequence ID" value="OOC11462.1"/>
    <property type="molecule type" value="Genomic_DNA"/>
</dbReference>
<evidence type="ECO:0000256" key="1">
    <source>
        <dbReference type="SAM" id="Phobius"/>
    </source>
</evidence>